<evidence type="ECO:0000313" key="2">
    <source>
        <dbReference type="Proteomes" id="UP001145742"/>
    </source>
</evidence>
<proteinExistence type="predicted"/>
<sequence length="159" mass="18080">MFIEKKCLCFKVNCYGELSHNNYCLTSASLANTPKQPEISERFWYILATKEMLSCLLTQAIKWTSQDTFCSESEWGEGNSSGCQQHPLKEEQQIKLEERETPTTELKADDTFSPHHLVATGDPMDPNSEKCLGRQVRCMQRTLALGEAERNIPSSLNEK</sequence>
<organism evidence="1 2">
    <name type="scientific">Willisornis vidua</name>
    <name type="common">Xingu scale-backed antbird</name>
    <dbReference type="NCBI Taxonomy" id="1566151"/>
    <lineage>
        <taxon>Eukaryota</taxon>
        <taxon>Metazoa</taxon>
        <taxon>Chordata</taxon>
        <taxon>Craniata</taxon>
        <taxon>Vertebrata</taxon>
        <taxon>Euteleostomi</taxon>
        <taxon>Archelosauria</taxon>
        <taxon>Archosauria</taxon>
        <taxon>Dinosauria</taxon>
        <taxon>Saurischia</taxon>
        <taxon>Theropoda</taxon>
        <taxon>Coelurosauria</taxon>
        <taxon>Aves</taxon>
        <taxon>Neognathae</taxon>
        <taxon>Neoaves</taxon>
        <taxon>Telluraves</taxon>
        <taxon>Australaves</taxon>
        <taxon>Passeriformes</taxon>
        <taxon>Thamnophilidae</taxon>
        <taxon>Willisornis</taxon>
    </lineage>
</organism>
<gene>
    <name evidence="1" type="ORF">WISP_105262</name>
</gene>
<dbReference type="EMBL" id="WHWB01034372">
    <property type="protein sequence ID" value="KAJ7410957.1"/>
    <property type="molecule type" value="Genomic_DNA"/>
</dbReference>
<name>A0ABQ9CXE3_9PASS</name>
<comment type="caution">
    <text evidence="1">The sequence shown here is derived from an EMBL/GenBank/DDBJ whole genome shotgun (WGS) entry which is preliminary data.</text>
</comment>
<evidence type="ECO:0000313" key="1">
    <source>
        <dbReference type="EMBL" id="KAJ7410957.1"/>
    </source>
</evidence>
<reference evidence="1" key="1">
    <citation type="submission" date="2019-10" db="EMBL/GenBank/DDBJ databases">
        <authorList>
            <person name="Soares A.E.R."/>
            <person name="Aleixo A."/>
            <person name="Schneider P."/>
            <person name="Miyaki C.Y."/>
            <person name="Schneider M.P."/>
            <person name="Mello C."/>
            <person name="Vasconcelos A.T.R."/>
        </authorList>
    </citation>
    <scope>NUCLEOTIDE SEQUENCE</scope>
    <source>
        <tissue evidence="1">Muscle</tissue>
    </source>
</reference>
<dbReference type="Proteomes" id="UP001145742">
    <property type="component" value="Unassembled WGS sequence"/>
</dbReference>
<accession>A0ABQ9CXE3</accession>
<keyword evidence="2" id="KW-1185">Reference proteome</keyword>
<protein>
    <submittedName>
        <fullName evidence="1">Uncharacterized protein</fullName>
    </submittedName>
</protein>